<keyword evidence="1" id="KW-0472">Membrane</keyword>
<reference evidence="3 4" key="1">
    <citation type="journal article" date="2018" name="Nat. Ecol. Evol.">
        <title>Pezizomycetes genomes reveal the molecular basis of ectomycorrhizal truffle lifestyle.</title>
        <authorList>
            <person name="Murat C."/>
            <person name="Payen T."/>
            <person name="Noel B."/>
            <person name="Kuo A."/>
            <person name="Morin E."/>
            <person name="Chen J."/>
            <person name="Kohler A."/>
            <person name="Krizsan K."/>
            <person name="Balestrini R."/>
            <person name="Da Silva C."/>
            <person name="Montanini B."/>
            <person name="Hainaut M."/>
            <person name="Levati E."/>
            <person name="Barry K.W."/>
            <person name="Belfiori B."/>
            <person name="Cichocki N."/>
            <person name="Clum A."/>
            <person name="Dockter R.B."/>
            <person name="Fauchery L."/>
            <person name="Guy J."/>
            <person name="Iotti M."/>
            <person name="Le Tacon F."/>
            <person name="Lindquist E.A."/>
            <person name="Lipzen A."/>
            <person name="Malagnac F."/>
            <person name="Mello A."/>
            <person name="Molinier V."/>
            <person name="Miyauchi S."/>
            <person name="Poulain J."/>
            <person name="Riccioni C."/>
            <person name="Rubini A."/>
            <person name="Sitrit Y."/>
            <person name="Splivallo R."/>
            <person name="Traeger S."/>
            <person name="Wang M."/>
            <person name="Zifcakova L."/>
            <person name="Wipf D."/>
            <person name="Zambonelli A."/>
            <person name="Paolocci F."/>
            <person name="Nowrousian M."/>
            <person name="Ottonello S."/>
            <person name="Baldrian P."/>
            <person name="Spatafora J.W."/>
            <person name="Henrissat B."/>
            <person name="Nagy L.G."/>
            <person name="Aury J.M."/>
            <person name="Wincker P."/>
            <person name="Grigoriev I.V."/>
            <person name="Bonfante P."/>
            <person name="Martin F.M."/>
        </authorList>
    </citation>
    <scope>NUCLEOTIDE SEQUENCE [LARGE SCALE GENOMIC DNA]</scope>
    <source>
        <strain evidence="3 4">ATCC MYA-4762</strain>
    </source>
</reference>
<dbReference type="PANTHER" id="PTHR42924">
    <property type="entry name" value="EXONUCLEASE"/>
    <property type="match status" value="1"/>
</dbReference>
<accession>A0A3N4LTT5</accession>
<dbReference type="SUPFAM" id="SSF89550">
    <property type="entry name" value="PHP domain-like"/>
    <property type="match status" value="1"/>
</dbReference>
<dbReference type="GO" id="GO:0004534">
    <property type="term" value="F:5'-3' RNA exonuclease activity"/>
    <property type="evidence" value="ECO:0007669"/>
    <property type="project" value="TreeGrafter"/>
</dbReference>
<evidence type="ECO:0000256" key="1">
    <source>
        <dbReference type="SAM" id="Phobius"/>
    </source>
</evidence>
<dbReference type="InParanoid" id="A0A3N4LTT5"/>
<proteinExistence type="predicted"/>
<organism evidence="3 4">
    <name type="scientific">Terfezia boudieri ATCC MYA-4762</name>
    <dbReference type="NCBI Taxonomy" id="1051890"/>
    <lineage>
        <taxon>Eukaryota</taxon>
        <taxon>Fungi</taxon>
        <taxon>Dikarya</taxon>
        <taxon>Ascomycota</taxon>
        <taxon>Pezizomycotina</taxon>
        <taxon>Pezizomycetes</taxon>
        <taxon>Pezizales</taxon>
        <taxon>Pezizaceae</taxon>
        <taxon>Terfezia</taxon>
    </lineage>
</organism>
<feature type="domain" description="Polymerase/histidinol phosphatase N-terminal" evidence="2">
    <location>
        <begin position="1"/>
        <end position="72"/>
    </location>
</feature>
<gene>
    <name evidence="3" type="ORF">L211DRAFT_835674</name>
</gene>
<dbReference type="AlphaFoldDB" id="A0A3N4LTT5"/>
<protein>
    <submittedName>
        <fullName evidence="3">PHP domain-like protein</fullName>
    </submittedName>
</protein>
<name>A0A3N4LTT5_9PEZI</name>
<evidence type="ECO:0000259" key="2">
    <source>
        <dbReference type="SMART" id="SM00481"/>
    </source>
</evidence>
<dbReference type="PANTHER" id="PTHR42924:SF3">
    <property type="entry name" value="POLYMERASE_HISTIDINOL PHOSPHATASE N-TERMINAL DOMAIN-CONTAINING PROTEIN"/>
    <property type="match status" value="1"/>
</dbReference>
<sequence length="315" mass="35518">MHSHTTHSDGNLNPEQIVDWAFAYGFNALVVSDHNTLTGALAAQSYANTVYNVDSSNPRILVIPAIEHTTCRIHMQIVGLTSPIPAPKKAFPTDAELQSVIDQAHAQGALVFANHLPWSLGTERNYNVPTLQHHPTREQLLDWGIDGFEILHDGKLDLPTLLFARKHGMPLISSTDIHTAEDVPYGWTLIKDTPLNVPAILEKLKNGETSFASHPTGVGKKIIWPENNPEWDKWAPLVGMDFGFLYDDIHGMYSFTGEWCHEQRLIVHQGRAVWFVIWTILAWVGYEVARWGVGIGYMWVQERFGKRSRERGIML</sequence>
<dbReference type="InterPro" id="IPR052018">
    <property type="entry name" value="PHP_domain"/>
</dbReference>
<dbReference type="GO" id="GO:0035312">
    <property type="term" value="F:5'-3' DNA exonuclease activity"/>
    <property type="evidence" value="ECO:0007669"/>
    <property type="project" value="TreeGrafter"/>
</dbReference>
<dbReference type="Pfam" id="PF13263">
    <property type="entry name" value="PHP_C"/>
    <property type="match status" value="1"/>
</dbReference>
<dbReference type="EMBL" id="ML121535">
    <property type="protein sequence ID" value="RPB26316.1"/>
    <property type="molecule type" value="Genomic_DNA"/>
</dbReference>
<dbReference type="Gene3D" id="3.20.20.140">
    <property type="entry name" value="Metal-dependent hydrolases"/>
    <property type="match status" value="1"/>
</dbReference>
<keyword evidence="4" id="KW-1185">Reference proteome</keyword>
<dbReference type="OrthoDB" id="16564at2759"/>
<feature type="transmembrane region" description="Helical" evidence="1">
    <location>
        <begin position="272"/>
        <end position="300"/>
    </location>
</feature>
<dbReference type="Proteomes" id="UP000267821">
    <property type="component" value="Unassembled WGS sequence"/>
</dbReference>
<keyword evidence="1" id="KW-0812">Transmembrane</keyword>
<dbReference type="SMART" id="SM00481">
    <property type="entry name" value="POLIIIAc"/>
    <property type="match status" value="1"/>
</dbReference>
<dbReference type="InterPro" id="IPR016195">
    <property type="entry name" value="Pol/histidinol_Pase-like"/>
</dbReference>
<dbReference type="InterPro" id="IPR003141">
    <property type="entry name" value="Pol/His_phosphatase_N"/>
</dbReference>
<evidence type="ECO:0000313" key="4">
    <source>
        <dbReference type="Proteomes" id="UP000267821"/>
    </source>
</evidence>
<keyword evidence="1" id="KW-1133">Transmembrane helix</keyword>
<evidence type="ECO:0000313" key="3">
    <source>
        <dbReference type="EMBL" id="RPB26316.1"/>
    </source>
</evidence>